<comment type="caution">
    <text evidence="1">The sequence shown here is derived from an EMBL/GenBank/DDBJ whole genome shotgun (WGS) entry which is preliminary data.</text>
</comment>
<dbReference type="Proteomes" id="UP001331936">
    <property type="component" value="Unassembled WGS sequence"/>
</dbReference>
<reference evidence="1 2" key="1">
    <citation type="submission" date="2023-08" db="EMBL/GenBank/DDBJ databases">
        <authorList>
            <person name="Girao M."/>
            <person name="Carvalho M.F."/>
        </authorList>
    </citation>
    <scope>NUCLEOTIDE SEQUENCE [LARGE SCALE GENOMIC DNA]</scope>
    <source>
        <strain evidence="1 2">CC-R104</strain>
    </source>
</reference>
<keyword evidence="2" id="KW-1185">Reference proteome</keyword>
<name>A0ABU7JP30_9NOCA</name>
<protein>
    <submittedName>
        <fullName evidence="1">PPA1309 family protein</fullName>
    </submittedName>
</protein>
<dbReference type="NCBIfam" id="NF040618">
    <property type="entry name" value="PPA1309_fam"/>
    <property type="match status" value="1"/>
</dbReference>
<gene>
    <name evidence="1" type="ORF">Q8814_03730</name>
</gene>
<dbReference type="RefSeq" id="WP_330150660.1">
    <property type="nucleotide sequence ID" value="NZ_JAUZMZ010000011.1"/>
</dbReference>
<evidence type="ECO:0000313" key="1">
    <source>
        <dbReference type="EMBL" id="MEE2031229.1"/>
    </source>
</evidence>
<organism evidence="1 2">
    <name type="scientific">Rhodococcus chondri</name>
    <dbReference type="NCBI Taxonomy" id="3065941"/>
    <lineage>
        <taxon>Bacteria</taxon>
        <taxon>Bacillati</taxon>
        <taxon>Actinomycetota</taxon>
        <taxon>Actinomycetes</taxon>
        <taxon>Mycobacteriales</taxon>
        <taxon>Nocardiaceae</taxon>
        <taxon>Rhodococcus</taxon>
    </lineage>
</organism>
<dbReference type="EMBL" id="JAUZMZ010000011">
    <property type="protein sequence ID" value="MEE2031229.1"/>
    <property type="molecule type" value="Genomic_DNA"/>
</dbReference>
<dbReference type="InterPro" id="IPR047681">
    <property type="entry name" value="PPA1309-like"/>
</dbReference>
<sequence>MTDHLPAPSEEALARTVHEIVDFVDAEGWEQPPMMFALVPTVLLAASEPALSDQLDAGHEYTPILQEAFPDDVGGGSPALDEFLATTSWPESVAGCALVQEIVVLPPSAETDLDEALVPLLADPLAADEAARTAAHRHPDRREGRLIAAVLRDGPAMALLQLRPSDEDDPFAGIELRTYDDLAPNVISALYATLEPGDND</sequence>
<proteinExistence type="predicted"/>
<evidence type="ECO:0000313" key="2">
    <source>
        <dbReference type="Proteomes" id="UP001331936"/>
    </source>
</evidence>
<accession>A0ABU7JP30</accession>